<keyword evidence="6" id="KW-0170">Cobalt</keyword>
<comment type="similarity">
    <text evidence="1">Belongs to the UPF0053 family.</text>
</comment>
<dbReference type="SUPFAM" id="SSF54631">
    <property type="entry name" value="CBS-domain pair"/>
    <property type="match status" value="1"/>
</dbReference>
<dbReference type="InterPro" id="IPR036318">
    <property type="entry name" value="FAD-bd_PCMH-like_sf"/>
</dbReference>
<evidence type="ECO:0000256" key="3">
    <source>
        <dbReference type="ARBA" id="ARBA00022737"/>
    </source>
</evidence>
<sequence length="285" mass="32186">MSEDRSGNGTQKSWLGKLTQIFSDEPKTREDLLADLKDATDENVLDQEAFSIIEGAMQVADQQVRDVMIPRSQMVVVEADQTPKEFLPIIISSAHSRFPVIGENPDDILGVLLAKDLLSLILDENNLENFDIRQHVRKATFIPESKRLNVLLKEFRATRNHMAIVVDEYAGVSGVITIEDVLEQIVGQIEDEHDVEDDEGNIKPFDDNGYIVKALTPIEDFNEFFDIGMPDDEFDTIGGLVTQKFGHLPRKDETVEIDAFTFKVLSADNRRIRLLQVIRSAPVDY</sequence>
<name>A0ABY5GUP6_9GAMM</name>
<dbReference type="SUPFAM" id="SSF56176">
    <property type="entry name" value="FAD-binding/transporter-associated domain-like"/>
    <property type="match status" value="1"/>
</dbReference>
<dbReference type="SMART" id="SM00116">
    <property type="entry name" value="CBS"/>
    <property type="match status" value="2"/>
</dbReference>
<keyword evidence="3" id="KW-0677">Repeat</keyword>
<dbReference type="InterPro" id="IPR005170">
    <property type="entry name" value="Transptr-assoc_dom"/>
</dbReference>
<gene>
    <name evidence="11" type="ORF">KDX31_16825</name>
</gene>
<evidence type="ECO:0000259" key="10">
    <source>
        <dbReference type="PROSITE" id="PS51371"/>
    </source>
</evidence>
<dbReference type="Pfam" id="PF00571">
    <property type="entry name" value="CBS"/>
    <property type="match status" value="2"/>
</dbReference>
<feature type="domain" description="CBS" evidence="10">
    <location>
        <begin position="68"/>
        <end position="127"/>
    </location>
</feature>
<keyword evidence="12" id="KW-1185">Reference proteome</keyword>
<dbReference type="Pfam" id="PF21917">
    <property type="entry name" value="NMB0537_N"/>
    <property type="match status" value="1"/>
</dbReference>
<dbReference type="SMART" id="SM01091">
    <property type="entry name" value="CorC_HlyC"/>
    <property type="match status" value="1"/>
</dbReference>
<evidence type="ECO:0000256" key="4">
    <source>
        <dbReference type="ARBA" id="ARBA00022842"/>
    </source>
</evidence>
<evidence type="ECO:0000256" key="8">
    <source>
        <dbReference type="ARBA" id="ARBA00040729"/>
    </source>
</evidence>
<keyword evidence="2" id="KW-0813">Transport</keyword>
<comment type="function">
    <text evidence="7">Plays a role in the transport of magnesium and cobalt ions.</text>
</comment>
<dbReference type="InterPro" id="IPR046342">
    <property type="entry name" value="CBS_dom_sf"/>
</dbReference>
<organism evidence="11 12">
    <name type="scientific">Amphritea atlantica</name>
    <dbReference type="NCBI Taxonomy" id="355243"/>
    <lineage>
        <taxon>Bacteria</taxon>
        <taxon>Pseudomonadati</taxon>
        <taxon>Pseudomonadota</taxon>
        <taxon>Gammaproteobacteria</taxon>
        <taxon>Oceanospirillales</taxon>
        <taxon>Oceanospirillaceae</taxon>
        <taxon>Amphritea</taxon>
    </lineage>
</organism>
<evidence type="ECO:0000256" key="1">
    <source>
        <dbReference type="ARBA" id="ARBA00006337"/>
    </source>
</evidence>
<dbReference type="PANTHER" id="PTHR22777:SF27">
    <property type="entry name" value="MAGNESIUM AND COBALT EFFLUX PROTEIN CORC"/>
    <property type="match status" value="1"/>
</dbReference>
<evidence type="ECO:0000313" key="12">
    <source>
        <dbReference type="Proteomes" id="UP001059950"/>
    </source>
</evidence>
<proteinExistence type="inferred from homology"/>
<evidence type="ECO:0000256" key="7">
    <source>
        <dbReference type="ARBA" id="ARBA00037273"/>
    </source>
</evidence>
<feature type="domain" description="CBS" evidence="10">
    <location>
        <begin position="135"/>
        <end position="195"/>
    </location>
</feature>
<dbReference type="InterPro" id="IPR054115">
    <property type="entry name" value="CorC_N"/>
</dbReference>
<evidence type="ECO:0000313" key="11">
    <source>
        <dbReference type="EMBL" id="UTW02972.1"/>
    </source>
</evidence>
<reference evidence="11" key="1">
    <citation type="submission" date="2021-04" db="EMBL/GenBank/DDBJ databases">
        <title>Oceanospirillales bacteria with DddD are important DMSP degraders in coastal seawater.</title>
        <authorList>
            <person name="Liu J."/>
        </authorList>
    </citation>
    <scope>NUCLEOTIDE SEQUENCE</scope>
    <source>
        <strain evidence="11">GY6</strain>
    </source>
</reference>
<dbReference type="Pfam" id="PF03471">
    <property type="entry name" value="CorC_HlyC"/>
    <property type="match status" value="1"/>
</dbReference>
<keyword evidence="5 9" id="KW-0129">CBS domain</keyword>
<dbReference type="InterPro" id="IPR044751">
    <property type="entry name" value="Ion_transp-like_CBS"/>
</dbReference>
<accession>A0ABY5GUP6</accession>
<dbReference type="InterPro" id="IPR000644">
    <property type="entry name" value="CBS_dom"/>
</dbReference>
<dbReference type="PANTHER" id="PTHR22777">
    <property type="entry name" value="HEMOLYSIN-RELATED"/>
    <property type="match status" value="1"/>
</dbReference>
<keyword evidence="4" id="KW-0460">Magnesium</keyword>
<dbReference type="PROSITE" id="PS51371">
    <property type="entry name" value="CBS"/>
    <property type="match status" value="2"/>
</dbReference>
<evidence type="ECO:0000256" key="6">
    <source>
        <dbReference type="ARBA" id="ARBA00023285"/>
    </source>
</evidence>
<evidence type="ECO:0000256" key="2">
    <source>
        <dbReference type="ARBA" id="ARBA00022448"/>
    </source>
</evidence>
<dbReference type="CDD" id="cd04590">
    <property type="entry name" value="CBS_pair_CorC_HlyC_assoc"/>
    <property type="match status" value="1"/>
</dbReference>
<evidence type="ECO:0000256" key="9">
    <source>
        <dbReference type="PROSITE-ProRule" id="PRU00703"/>
    </source>
</evidence>
<protein>
    <recommendedName>
        <fullName evidence="8">Magnesium and cobalt efflux protein CorC</fullName>
    </recommendedName>
</protein>
<dbReference type="EMBL" id="CP073344">
    <property type="protein sequence ID" value="UTW02972.1"/>
    <property type="molecule type" value="Genomic_DNA"/>
</dbReference>
<dbReference type="Gene3D" id="3.10.580.10">
    <property type="entry name" value="CBS-domain"/>
    <property type="match status" value="1"/>
</dbReference>
<dbReference type="Proteomes" id="UP001059950">
    <property type="component" value="Chromosome"/>
</dbReference>
<dbReference type="Gene3D" id="3.30.465.10">
    <property type="match status" value="1"/>
</dbReference>
<dbReference type="InterPro" id="IPR016169">
    <property type="entry name" value="FAD-bd_PCMH_sub2"/>
</dbReference>
<evidence type="ECO:0000256" key="5">
    <source>
        <dbReference type="ARBA" id="ARBA00023122"/>
    </source>
</evidence>